<evidence type="ECO:0000313" key="2">
    <source>
        <dbReference type="Proteomes" id="UP000253153"/>
    </source>
</evidence>
<comment type="caution">
    <text evidence="1">The sequence shown here is derived from an EMBL/GenBank/DDBJ whole genome shotgun (WGS) entry which is preliminary data.</text>
</comment>
<reference evidence="1 2" key="1">
    <citation type="submission" date="2018-06" db="EMBL/GenBank/DDBJ databases">
        <title>Fusarium incarnatum-equiseti species complex species 28.</title>
        <authorList>
            <person name="Gardiner D.M."/>
        </authorList>
    </citation>
    <scope>NUCLEOTIDE SEQUENCE [LARGE SCALE GENOMIC DNA]</scope>
    <source>
        <strain evidence="1 2">FIESC_28</strain>
    </source>
</reference>
<protein>
    <submittedName>
        <fullName evidence="1">Uncharacterized protein</fullName>
    </submittedName>
</protein>
<dbReference type="Proteomes" id="UP000253153">
    <property type="component" value="Unassembled WGS sequence"/>
</dbReference>
<dbReference type="AlphaFoldDB" id="A0A366RTR6"/>
<dbReference type="GeneID" id="41994904"/>
<organism evidence="1 2">
    <name type="scientific">Fusarium coffeatum</name>
    <dbReference type="NCBI Taxonomy" id="231269"/>
    <lineage>
        <taxon>Eukaryota</taxon>
        <taxon>Fungi</taxon>
        <taxon>Dikarya</taxon>
        <taxon>Ascomycota</taxon>
        <taxon>Pezizomycotina</taxon>
        <taxon>Sordariomycetes</taxon>
        <taxon>Hypocreomycetidae</taxon>
        <taxon>Hypocreales</taxon>
        <taxon>Nectriaceae</taxon>
        <taxon>Fusarium</taxon>
        <taxon>Fusarium incarnatum-equiseti species complex</taxon>
    </lineage>
</organism>
<dbReference type="EMBL" id="QKXC01000110">
    <property type="protein sequence ID" value="RBR19856.1"/>
    <property type="molecule type" value="Genomic_DNA"/>
</dbReference>
<accession>A0A366RTR6</accession>
<gene>
    <name evidence="1" type="ORF">FIESC28_05462</name>
</gene>
<evidence type="ECO:0000313" key="1">
    <source>
        <dbReference type="EMBL" id="RBR19856.1"/>
    </source>
</evidence>
<dbReference type="OrthoDB" id="5079476at2759"/>
<keyword evidence="2" id="KW-1185">Reference proteome</keyword>
<proteinExistence type="predicted"/>
<dbReference type="RefSeq" id="XP_031016348.1">
    <property type="nucleotide sequence ID" value="XM_031159608.1"/>
</dbReference>
<sequence>MSSEEQQQSQLFPHVPLLDETGRVRLYEVFRFFHENLLRYPMNIPQVARVSVTAGFVAVVVPEDGYIPTTEAFKDQAIRQHISNTNTLGQLLTARTCFIFSNSSSLIHFARHIRRIRPMSVYIEILVFDRDEFGAAERMVAWGKTVDPHGHYEGAHSHLVNWANGLRLLAAHCRLNVRFVMMVPYRDYISLRDQTEVLRMVSVDYLVVLSCRDKWQWIPYPDLNFSLAATAITASSANYQHSITGWQYREMWLHGTRLHSGFWRLVKEEPQQT</sequence>
<name>A0A366RTR6_9HYPO</name>